<dbReference type="Proteomes" id="UP000654913">
    <property type="component" value="Chromosome 8"/>
</dbReference>
<evidence type="ECO:0000313" key="1">
    <source>
        <dbReference type="EMBL" id="BCS29985.1"/>
    </source>
</evidence>
<protein>
    <submittedName>
        <fullName evidence="1">Uncharacterized protein</fullName>
    </submittedName>
</protein>
<keyword evidence="2" id="KW-1185">Reference proteome</keyword>
<proteinExistence type="predicted"/>
<dbReference type="AlphaFoldDB" id="A0A7R7XYC6"/>
<name>A0A7R7XYC6_9EURO</name>
<reference evidence="1" key="2">
    <citation type="submission" date="2021-02" db="EMBL/GenBank/DDBJ databases">
        <title>Aspergillus puulaauensis MK2 genome sequence.</title>
        <authorList>
            <person name="Futagami T."/>
            <person name="Mori K."/>
            <person name="Kadooka C."/>
            <person name="Tanaka T."/>
        </authorList>
    </citation>
    <scope>NUCLEOTIDE SEQUENCE</scope>
    <source>
        <strain evidence="1">MK2</strain>
    </source>
</reference>
<reference evidence="1" key="1">
    <citation type="submission" date="2021-01" db="EMBL/GenBank/DDBJ databases">
        <authorList>
            <consortium name="Aspergillus puulaauensis MK2 genome sequencing consortium"/>
            <person name="Kazuki M."/>
            <person name="Futagami T."/>
        </authorList>
    </citation>
    <scope>NUCLEOTIDE SEQUENCE</scope>
    <source>
        <strain evidence="1">MK2</strain>
    </source>
</reference>
<organism evidence="1 2">
    <name type="scientific">Aspergillus puulaauensis</name>
    <dbReference type="NCBI Taxonomy" id="1220207"/>
    <lineage>
        <taxon>Eukaryota</taxon>
        <taxon>Fungi</taxon>
        <taxon>Dikarya</taxon>
        <taxon>Ascomycota</taxon>
        <taxon>Pezizomycotina</taxon>
        <taxon>Eurotiomycetes</taxon>
        <taxon>Eurotiomycetidae</taxon>
        <taxon>Eurotiales</taxon>
        <taxon>Aspergillaceae</taxon>
        <taxon>Aspergillus</taxon>
    </lineage>
</organism>
<dbReference type="EMBL" id="AP024450">
    <property type="protein sequence ID" value="BCS29985.1"/>
    <property type="molecule type" value="Genomic_DNA"/>
</dbReference>
<gene>
    <name evidence="1" type="ORF">APUU_80288S</name>
</gene>
<sequence length="167" mass="19781">MENPRSQVLFGVQLPAEINHLILEFAVGGSLSDGCFFSLIPAKWRLISRIWNEYATPFVYNGFWFHGSRNRIHLLWNFLHMVVTRPDRAAMVRQLELTIMRLNEEFSTHNNLQFQALHIFRGYVVCPQANRETVRHIRAQYSQGNCRLHPEHSERIKSWYYRSYKGS</sequence>
<dbReference type="KEGG" id="apuu:APUU_80288S"/>
<dbReference type="GeneID" id="64979982"/>
<dbReference type="RefSeq" id="XP_041562171.1">
    <property type="nucleotide sequence ID" value="XM_041696552.1"/>
</dbReference>
<evidence type="ECO:0000313" key="2">
    <source>
        <dbReference type="Proteomes" id="UP000654913"/>
    </source>
</evidence>
<accession>A0A7R7XYC6</accession>